<dbReference type="Gene3D" id="3.40.50.300">
    <property type="entry name" value="P-loop containing nucleotide triphosphate hydrolases"/>
    <property type="match status" value="1"/>
</dbReference>
<sequence>MSKVQLSADLIESFGGTFISPKYDQLCPTPSFHREAWKLYTSDAPSAMVIAPRDHAKSSALSMVYILAEVLFRSSDYVILVGSTEDGAAEQLGNITEELAENEDLIREFGIKKFHRTATTDVIVEMTDGHKFRILARGAEQRIRGRLWKGKRPNLLVCDDMEDDEQVENADRRRKFRIWFFRAAKQALSKSGKIRVHGTILHDDSLLSRLRKNRTWQHLFYSAHESFDDFSGMLWPERWTEAHLRARRQEFIEDGDSAGYSQEFLNNPLDHSDAFLKQADFKPMSSEDYETDKIVCVAADFAVSRADKANRTAFVIGGKDVNNILHFIDVRKGRWDPTEWIEEMFDIQRQWNPEVFWVEDGVIWKSVKSMIYREMQVRDLRINFEAILPVKDKGTRGRSYQRRMRAGQCRFNQRAEWYADFQQENLRFTGTAQATLDDQFDAAALLSRGFDDLTHVEPEDFYSEDEWEMEKGFWNRPRAGADGRSAVTGY</sequence>
<dbReference type="NCBIfam" id="TIGR01630">
    <property type="entry name" value="psiM2_ORF9"/>
    <property type="match status" value="1"/>
</dbReference>
<protein>
    <submittedName>
        <fullName evidence="2">Archaeophage PsiM2, terminase large subunit</fullName>
    </submittedName>
</protein>
<dbReference type="InterPro" id="IPR027417">
    <property type="entry name" value="P-loop_NTPase"/>
</dbReference>
<evidence type="ECO:0000313" key="4">
    <source>
        <dbReference type="EMBL" id="CAB4186474.1"/>
    </source>
</evidence>
<evidence type="ECO:0000313" key="2">
    <source>
        <dbReference type="EMBL" id="CAB4163330.1"/>
    </source>
</evidence>
<dbReference type="EMBL" id="LR796463">
    <property type="protein sequence ID" value="CAB4146247.1"/>
    <property type="molecule type" value="Genomic_DNA"/>
</dbReference>
<evidence type="ECO:0000313" key="3">
    <source>
        <dbReference type="EMBL" id="CAB4175959.1"/>
    </source>
</evidence>
<evidence type="ECO:0000313" key="5">
    <source>
        <dbReference type="EMBL" id="CAB4217292.1"/>
    </source>
</evidence>
<dbReference type="EMBL" id="LR796751">
    <property type="protein sequence ID" value="CAB4163330.1"/>
    <property type="molecule type" value="Genomic_DNA"/>
</dbReference>
<proteinExistence type="predicted"/>
<name>A0A6J5NUD8_9CAUD</name>
<accession>A0A6J5NUD8</accession>
<evidence type="ECO:0000313" key="1">
    <source>
        <dbReference type="EMBL" id="CAB4146247.1"/>
    </source>
</evidence>
<dbReference type="EMBL" id="LR797096">
    <property type="protein sequence ID" value="CAB4186474.1"/>
    <property type="molecule type" value="Genomic_DNA"/>
</dbReference>
<organism evidence="2">
    <name type="scientific">uncultured Caudovirales phage</name>
    <dbReference type="NCBI Taxonomy" id="2100421"/>
    <lineage>
        <taxon>Viruses</taxon>
        <taxon>Duplodnaviria</taxon>
        <taxon>Heunggongvirae</taxon>
        <taxon>Uroviricota</taxon>
        <taxon>Caudoviricetes</taxon>
        <taxon>Peduoviridae</taxon>
        <taxon>Maltschvirus</taxon>
        <taxon>Maltschvirus maltsch</taxon>
    </lineage>
</organism>
<dbReference type="EMBL" id="LR796930">
    <property type="protein sequence ID" value="CAB4175959.1"/>
    <property type="molecule type" value="Genomic_DNA"/>
</dbReference>
<dbReference type="EMBL" id="LR797458">
    <property type="protein sequence ID" value="CAB4217292.1"/>
    <property type="molecule type" value="Genomic_DNA"/>
</dbReference>
<dbReference type="InterPro" id="IPR006517">
    <property type="entry name" value="Phage_terminase_lsu-like_C"/>
</dbReference>
<reference evidence="2" key="1">
    <citation type="submission" date="2020-04" db="EMBL/GenBank/DDBJ databases">
        <authorList>
            <person name="Chiriac C."/>
            <person name="Salcher M."/>
            <person name="Ghai R."/>
            <person name="Kavagutti S V."/>
        </authorList>
    </citation>
    <scope>NUCLEOTIDE SEQUENCE</scope>
</reference>
<gene>
    <name evidence="4" type="ORF">UFOVP1147_21</name>
    <name evidence="5" type="ORF">UFOVP1594_17</name>
    <name evidence="1" type="ORF">UFOVP484_52</name>
    <name evidence="2" type="ORF">UFOVP808_10</name>
    <name evidence="3" type="ORF">UFOVP994_17</name>
</gene>